<evidence type="ECO:0000313" key="4">
    <source>
        <dbReference type="Proteomes" id="UP000886595"/>
    </source>
</evidence>
<feature type="compositionally biased region" description="Basic and acidic residues" evidence="1">
    <location>
        <begin position="62"/>
        <end position="73"/>
    </location>
</feature>
<feature type="compositionally biased region" description="Basic residues" evidence="1">
    <location>
        <begin position="378"/>
        <end position="387"/>
    </location>
</feature>
<evidence type="ECO:0000313" key="3">
    <source>
        <dbReference type="EMBL" id="KAG2312313.1"/>
    </source>
</evidence>
<dbReference type="InterPro" id="IPR005048">
    <property type="entry name" value="DUF287"/>
</dbReference>
<keyword evidence="4" id="KW-1185">Reference proteome</keyword>
<feature type="region of interest" description="Disordered" evidence="1">
    <location>
        <begin position="293"/>
        <end position="424"/>
    </location>
</feature>
<feature type="compositionally biased region" description="Basic and acidic residues" evidence="1">
    <location>
        <begin position="35"/>
        <end position="49"/>
    </location>
</feature>
<proteinExistence type="predicted"/>
<feature type="compositionally biased region" description="Acidic residues" evidence="1">
    <location>
        <begin position="307"/>
        <end position="338"/>
    </location>
</feature>
<name>A0A8X7VJK2_BRACI</name>
<sequence>MLNRDDPKSKEDGSSSVGGDETAVVEANPSGIDKSVARTDESPEIEMAKKMQRSKRRRKREGSRDGGEKVKEAGDDETALALVVRANGTESHAGLLLAFEAIPSLRNHYRKCDWCSPHCQRMCKMEYKRKSGTKAFSLNAMSDKLGTDTKDIESILVAKIAEKELLQAIGMDKERCWADDSDDAAVDSWSKILEKGSTPVFFEERFRIDCEARIAKLNGPTNPIGGPSNNAQYEAHEDSVEDTGHEALKAMDGRLMKAVKDAVKVAVKDAVKELNKTISSLSDKVTLLEDEVKSLRSSGENQSEENKESDEEDDVDKASEEEDGGDKETKESEEEDDVNNYIRDVTNEVQEEYGTMDEDDAQMIADAEKHEKEEAEKAKKKKKRPQKAKGLGSEDSVLQKGAKKAAKKAAAEKEAAGEKKKKKQ</sequence>
<organism evidence="3 4">
    <name type="scientific">Brassica carinata</name>
    <name type="common">Ethiopian mustard</name>
    <name type="synonym">Abyssinian cabbage</name>
    <dbReference type="NCBI Taxonomy" id="52824"/>
    <lineage>
        <taxon>Eukaryota</taxon>
        <taxon>Viridiplantae</taxon>
        <taxon>Streptophyta</taxon>
        <taxon>Embryophyta</taxon>
        <taxon>Tracheophyta</taxon>
        <taxon>Spermatophyta</taxon>
        <taxon>Magnoliopsida</taxon>
        <taxon>eudicotyledons</taxon>
        <taxon>Gunneridae</taxon>
        <taxon>Pentapetalae</taxon>
        <taxon>rosids</taxon>
        <taxon>malvids</taxon>
        <taxon>Brassicales</taxon>
        <taxon>Brassicaceae</taxon>
        <taxon>Brassiceae</taxon>
        <taxon>Brassica</taxon>
    </lineage>
</organism>
<protein>
    <recommendedName>
        <fullName evidence="2">DUF287 domain-containing protein</fullName>
    </recommendedName>
</protein>
<evidence type="ECO:0000259" key="2">
    <source>
        <dbReference type="Pfam" id="PF03384"/>
    </source>
</evidence>
<feature type="region of interest" description="Disordered" evidence="1">
    <location>
        <begin position="1"/>
        <end position="73"/>
    </location>
</feature>
<dbReference type="AlphaFoldDB" id="A0A8X7VJK2"/>
<gene>
    <name evidence="3" type="ORF">Bca52824_023870</name>
</gene>
<dbReference type="Pfam" id="PF03384">
    <property type="entry name" value="DUF287"/>
    <property type="match status" value="1"/>
</dbReference>
<feature type="compositionally biased region" description="Acidic residues" evidence="1">
    <location>
        <begin position="349"/>
        <end position="361"/>
    </location>
</feature>
<feature type="compositionally biased region" description="Basic and acidic residues" evidence="1">
    <location>
        <begin position="366"/>
        <end position="377"/>
    </location>
</feature>
<feature type="compositionally biased region" description="Basic residues" evidence="1">
    <location>
        <begin position="50"/>
        <end position="61"/>
    </location>
</feature>
<evidence type="ECO:0000256" key="1">
    <source>
        <dbReference type="SAM" id="MobiDB-lite"/>
    </source>
</evidence>
<feature type="compositionally biased region" description="Basic and acidic residues" evidence="1">
    <location>
        <begin position="1"/>
        <end position="13"/>
    </location>
</feature>
<feature type="domain" description="DUF287" evidence="2">
    <location>
        <begin position="152"/>
        <end position="204"/>
    </location>
</feature>
<dbReference type="EMBL" id="JAAMPC010000005">
    <property type="protein sequence ID" value="KAG2312313.1"/>
    <property type="molecule type" value="Genomic_DNA"/>
</dbReference>
<dbReference type="Proteomes" id="UP000886595">
    <property type="component" value="Unassembled WGS sequence"/>
</dbReference>
<accession>A0A8X7VJK2</accession>
<feature type="compositionally biased region" description="Basic and acidic residues" evidence="1">
    <location>
        <begin position="409"/>
        <end position="418"/>
    </location>
</feature>
<reference evidence="3 4" key="1">
    <citation type="submission" date="2020-02" db="EMBL/GenBank/DDBJ databases">
        <authorList>
            <person name="Ma Q."/>
            <person name="Huang Y."/>
            <person name="Song X."/>
            <person name="Pei D."/>
        </authorList>
    </citation>
    <scope>NUCLEOTIDE SEQUENCE [LARGE SCALE GENOMIC DNA]</scope>
    <source>
        <strain evidence="3">Sxm20200214</strain>
        <tissue evidence="3">Leaf</tissue>
    </source>
</reference>
<comment type="caution">
    <text evidence="3">The sequence shown here is derived from an EMBL/GenBank/DDBJ whole genome shotgun (WGS) entry which is preliminary data.</text>
</comment>